<evidence type="ECO:0000256" key="1">
    <source>
        <dbReference type="SAM" id="MobiDB-lite"/>
    </source>
</evidence>
<evidence type="ECO:0000256" key="2">
    <source>
        <dbReference type="SAM" id="Phobius"/>
    </source>
</evidence>
<organism evidence="3 4">
    <name type="scientific">Nannocystis pusilla</name>
    <dbReference type="NCBI Taxonomy" id="889268"/>
    <lineage>
        <taxon>Bacteria</taxon>
        <taxon>Pseudomonadati</taxon>
        <taxon>Myxococcota</taxon>
        <taxon>Polyangia</taxon>
        <taxon>Nannocystales</taxon>
        <taxon>Nannocystaceae</taxon>
        <taxon>Nannocystis</taxon>
    </lineage>
</organism>
<sequence length="611" mass="69367">MGDEPKAAQEPQSQPRELPPLVSPTAVTREEKLDDTMHASRSMILRRLPLDGQPREAEIRRKQQARGQYRLALKTWSVPLLMIGAVVVVFYLLSFWLNVMSYTGTDELSLVDRLVHQDLEKAQNTVGGLGEVMAAVLGLALTVSSIIVQLAATRFTPHITVLFFRARTNVLVLGFFVVSTVFVVWVNFSLDGADYAGPRWDVMFSMLLMTTSLLLLFPYFAYVFDFLDPNKIIGRIKANGLDACTTKLGRQSITIEQRQRTAVEAVEHLTNIGLNALQQKDKNIVSTTIDAMREFCVEYGEMKNGMVLEWFKIPDRQSPDFVSLSSEAITDLRHRRTWLEWKVLRQYQMLFTEGQSQIKDICYLIAINTRRLGEAASVYGDLRALDLTIKFFNTYLRATLNASDIRTAYNILHQYRQLGETVLEIGKRAKPSAIDKDKTLADRAVEIAHRMRYYSGVAFQRNMAFVAEVIAHDIGTLCERAFQLSSECHDDLLKIFLAVDDATESADKAKTLRGVRKAQIKLATHYLVYGAGTLARRIAEDMRAEDPRRLRSMWIELANLDTPEFWEVNDRGSNFDYLTPDQKATLPKFFAWFDGLTADGAVLYDSLVLRK</sequence>
<feature type="transmembrane region" description="Helical" evidence="2">
    <location>
        <begin position="132"/>
        <end position="150"/>
    </location>
</feature>
<feature type="transmembrane region" description="Helical" evidence="2">
    <location>
        <begin position="202"/>
        <end position="227"/>
    </location>
</feature>
<dbReference type="EMBL" id="JAIRAU010000048">
    <property type="protein sequence ID" value="MBZ5714494.1"/>
    <property type="molecule type" value="Genomic_DNA"/>
</dbReference>
<keyword evidence="4" id="KW-1185">Reference proteome</keyword>
<dbReference type="InterPro" id="IPR036259">
    <property type="entry name" value="MFS_trans_sf"/>
</dbReference>
<keyword evidence="2" id="KW-1133">Transmembrane helix</keyword>
<feature type="transmembrane region" description="Helical" evidence="2">
    <location>
        <begin position="170"/>
        <end position="190"/>
    </location>
</feature>
<evidence type="ECO:0000313" key="3">
    <source>
        <dbReference type="EMBL" id="MBZ5714494.1"/>
    </source>
</evidence>
<dbReference type="InterPro" id="IPR018723">
    <property type="entry name" value="DUF2254_membrane"/>
</dbReference>
<dbReference type="Proteomes" id="UP001139031">
    <property type="component" value="Unassembled WGS sequence"/>
</dbReference>
<dbReference type="SUPFAM" id="SSF103473">
    <property type="entry name" value="MFS general substrate transporter"/>
    <property type="match status" value="1"/>
</dbReference>
<comment type="caution">
    <text evidence="3">The sequence shown here is derived from an EMBL/GenBank/DDBJ whole genome shotgun (WGS) entry which is preliminary data.</text>
</comment>
<protein>
    <submittedName>
        <fullName evidence="3">DUF2254 domain-containing protein</fullName>
    </submittedName>
</protein>
<evidence type="ECO:0000313" key="4">
    <source>
        <dbReference type="Proteomes" id="UP001139031"/>
    </source>
</evidence>
<proteinExistence type="predicted"/>
<accession>A0ABS7U1T1</accession>
<feature type="region of interest" description="Disordered" evidence="1">
    <location>
        <begin position="1"/>
        <end position="30"/>
    </location>
</feature>
<name>A0ABS7U1T1_9BACT</name>
<keyword evidence="2" id="KW-0812">Transmembrane</keyword>
<gene>
    <name evidence="3" type="ORF">K7C98_35120</name>
</gene>
<dbReference type="RefSeq" id="WP_224196228.1">
    <property type="nucleotide sequence ID" value="NZ_JAIRAU010000048.1"/>
</dbReference>
<keyword evidence="2" id="KW-0472">Membrane</keyword>
<dbReference type="Pfam" id="PF10011">
    <property type="entry name" value="DUF2254"/>
    <property type="match status" value="1"/>
</dbReference>
<reference evidence="3" key="1">
    <citation type="submission" date="2021-08" db="EMBL/GenBank/DDBJ databases">
        <authorList>
            <person name="Stevens D.C."/>
        </authorList>
    </citation>
    <scope>NUCLEOTIDE SEQUENCE</scope>
    <source>
        <strain evidence="3">DSM 53165</strain>
    </source>
</reference>
<feature type="transmembrane region" description="Helical" evidence="2">
    <location>
        <begin position="71"/>
        <end position="93"/>
    </location>
</feature>